<dbReference type="InterPro" id="IPR033704">
    <property type="entry name" value="dUTPase_trimeric"/>
</dbReference>
<protein>
    <recommendedName>
        <fullName evidence="2">dUTP diphosphatase</fullName>
        <ecNumber evidence="2">3.6.1.23</ecNumber>
    </recommendedName>
</protein>
<comment type="caution">
    <text evidence="6">The sequence shown here is derived from an EMBL/GenBank/DDBJ whole genome shotgun (WGS) entry which is preliminary data.</text>
</comment>
<gene>
    <name evidence="6" type="ORF">LCGC14_2693250</name>
</gene>
<evidence type="ECO:0000256" key="3">
    <source>
        <dbReference type="ARBA" id="ARBA00022801"/>
    </source>
</evidence>
<accession>A0A0F8ZHY4</accession>
<evidence type="ECO:0000313" key="6">
    <source>
        <dbReference type="EMBL" id="KKK93402.1"/>
    </source>
</evidence>
<keyword evidence="4" id="KW-0546">Nucleotide metabolism</keyword>
<dbReference type="InterPro" id="IPR029054">
    <property type="entry name" value="dUTPase-like"/>
</dbReference>
<keyword evidence="3" id="KW-0378">Hydrolase</keyword>
<dbReference type="AlphaFoldDB" id="A0A0F8ZHY4"/>
<organism evidence="6">
    <name type="scientific">marine sediment metagenome</name>
    <dbReference type="NCBI Taxonomy" id="412755"/>
    <lineage>
        <taxon>unclassified sequences</taxon>
        <taxon>metagenomes</taxon>
        <taxon>ecological metagenomes</taxon>
    </lineage>
</organism>
<evidence type="ECO:0000259" key="5">
    <source>
        <dbReference type="Pfam" id="PF00692"/>
    </source>
</evidence>
<dbReference type="PANTHER" id="PTHR11241:SF0">
    <property type="entry name" value="DEOXYURIDINE 5'-TRIPHOSPHATE NUCLEOTIDOHYDROLASE"/>
    <property type="match status" value="1"/>
</dbReference>
<name>A0A0F8ZHY4_9ZZZZ</name>
<comment type="similarity">
    <text evidence="1">Belongs to the dUTPase family.</text>
</comment>
<dbReference type="InterPro" id="IPR036157">
    <property type="entry name" value="dUTPase-like_sf"/>
</dbReference>
<dbReference type="EMBL" id="LAZR01047790">
    <property type="protein sequence ID" value="KKK93402.1"/>
    <property type="molecule type" value="Genomic_DNA"/>
</dbReference>
<dbReference type="Pfam" id="PF00692">
    <property type="entry name" value="dUTPase"/>
    <property type="match status" value="1"/>
</dbReference>
<dbReference type="NCBIfam" id="NF001862">
    <property type="entry name" value="PRK00601.1"/>
    <property type="match status" value="1"/>
</dbReference>
<dbReference type="GO" id="GO:0004170">
    <property type="term" value="F:dUTP diphosphatase activity"/>
    <property type="evidence" value="ECO:0007669"/>
    <property type="project" value="UniProtKB-EC"/>
</dbReference>
<evidence type="ECO:0000256" key="1">
    <source>
        <dbReference type="ARBA" id="ARBA00006581"/>
    </source>
</evidence>
<reference evidence="6" key="1">
    <citation type="journal article" date="2015" name="Nature">
        <title>Complex archaea that bridge the gap between prokaryotes and eukaryotes.</title>
        <authorList>
            <person name="Spang A."/>
            <person name="Saw J.H."/>
            <person name="Jorgensen S.L."/>
            <person name="Zaremba-Niedzwiedzka K."/>
            <person name="Martijn J."/>
            <person name="Lind A.E."/>
            <person name="van Eijk R."/>
            <person name="Schleper C."/>
            <person name="Guy L."/>
            <person name="Ettema T.J."/>
        </authorList>
    </citation>
    <scope>NUCLEOTIDE SEQUENCE</scope>
</reference>
<dbReference type="GO" id="GO:0006226">
    <property type="term" value="P:dUMP biosynthetic process"/>
    <property type="evidence" value="ECO:0007669"/>
    <property type="project" value="InterPro"/>
</dbReference>
<dbReference type="SUPFAM" id="SSF51283">
    <property type="entry name" value="dUTPase-like"/>
    <property type="match status" value="1"/>
</dbReference>
<sequence length="207" mass="22698">MGDNSSGPFIQMHMLPGGIKPVRKSEGAVGYDVAIRAIVSPTDMDPDNSVLRKVLFDFNSVPDDPAVAGHVHNLGNELIYRMGPRETVLVGIGFVTVLPIDIFYWITPRSGLAGKYGITVTNAPGTVDSDYRGEAGVLVINLRSNDHFDLKYKMRIAQIIFQHAVHPQIEEIENYEDLAESVRGAGGFGSTGLRDEVQPHQVLQNRN</sequence>
<dbReference type="CDD" id="cd07557">
    <property type="entry name" value="trimeric_dUTPase"/>
    <property type="match status" value="1"/>
</dbReference>
<proteinExistence type="inferred from homology"/>
<evidence type="ECO:0000256" key="4">
    <source>
        <dbReference type="ARBA" id="ARBA00023080"/>
    </source>
</evidence>
<feature type="domain" description="dUTPase-like" evidence="5">
    <location>
        <begin position="84"/>
        <end position="192"/>
    </location>
</feature>
<dbReference type="EC" id="3.6.1.23" evidence="2"/>
<dbReference type="NCBIfam" id="TIGR00576">
    <property type="entry name" value="dut"/>
    <property type="match status" value="1"/>
</dbReference>
<dbReference type="PANTHER" id="PTHR11241">
    <property type="entry name" value="DEOXYURIDINE 5'-TRIPHOSPHATE NUCLEOTIDOHYDROLASE"/>
    <property type="match status" value="1"/>
</dbReference>
<dbReference type="GO" id="GO:0000287">
    <property type="term" value="F:magnesium ion binding"/>
    <property type="evidence" value="ECO:0007669"/>
    <property type="project" value="InterPro"/>
</dbReference>
<dbReference type="Gene3D" id="2.70.40.10">
    <property type="match status" value="1"/>
</dbReference>
<evidence type="ECO:0000256" key="2">
    <source>
        <dbReference type="ARBA" id="ARBA00012379"/>
    </source>
</evidence>
<dbReference type="GO" id="GO:0046081">
    <property type="term" value="P:dUTP catabolic process"/>
    <property type="evidence" value="ECO:0007669"/>
    <property type="project" value="InterPro"/>
</dbReference>
<dbReference type="InterPro" id="IPR008181">
    <property type="entry name" value="dUTPase"/>
</dbReference>